<dbReference type="PANTHER" id="PTHR13748:SF62">
    <property type="entry name" value="COBW DOMAIN-CONTAINING PROTEIN"/>
    <property type="match status" value="1"/>
</dbReference>
<dbReference type="InterPro" id="IPR027417">
    <property type="entry name" value="P-loop_NTPase"/>
</dbReference>
<dbReference type="SUPFAM" id="SSF52540">
    <property type="entry name" value="P-loop containing nucleoside triphosphate hydrolases"/>
    <property type="match status" value="1"/>
</dbReference>
<organism evidence="2 3">
    <name type="scientific">Caldanaerobius fijiensis DSM 17918</name>
    <dbReference type="NCBI Taxonomy" id="1121256"/>
    <lineage>
        <taxon>Bacteria</taxon>
        <taxon>Bacillati</taxon>
        <taxon>Bacillota</taxon>
        <taxon>Clostridia</taxon>
        <taxon>Thermoanaerobacterales</taxon>
        <taxon>Thermoanaerobacteraceae</taxon>
        <taxon>Caldanaerobius</taxon>
    </lineage>
</organism>
<gene>
    <name evidence="2" type="ORF">SAMN02746089_02693</name>
</gene>
<protein>
    <submittedName>
        <fullName evidence="2">CobW/HypB/UreG, nucleotide-binding domain</fullName>
    </submittedName>
</protein>
<evidence type="ECO:0000259" key="1">
    <source>
        <dbReference type="Pfam" id="PF02492"/>
    </source>
</evidence>
<dbReference type="OrthoDB" id="9808822at2"/>
<dbReference type="STRING" id="1121256.SAMN02746089_02693"/>
<evidence type="ECO:0000313" key="3">
    <source>
        <dbReference type="Proteomes" id="UP000184088"/>
    </source>
</evidence>
<reference evidence="2 3" key="1">
    <citation type="submission" date="2016-11" db="EMBL/GenBank/DDBJ databases">
        <authorList>
            <person name="Jaros S."/>
            <person name="Januszkiewicz K."/>
            <person name="Wedrychowicz H."/>
        </authorList>
    </citation>
    <scope>NUCLEOTIDE SEQUENCE [LARGE SCALE GENOMIC DNA]</scope>
    <source>
        <strain evidence="2 3">DSM 17918</strain>
    </source>
</reference>
<sequence length="364" mass="40415">MSAIKLIIVGGFLGAGKTTCILSMAKKLISKGKKVDIVTNDQGSQLVDTNFLRSAGLSVLEVTGGCFCCKFDEFVDRINNLADSEMPDIILAEPVGSCTDLVATIFRPFKLNFASEIKLSPLCVVVDPRRAKKFMLSGGDVEFPDEINYLFKKQLEEADIILLNKIDMLTQQEVKSISDFLKENFKGSTVMPISAKEETGIDECMSVILGSVATDRVSMDLDYDIYAKAEEYLGWLNSSVILRGSDYLDFNQFIVDLLKSIKESMGAQKSGIAHLKVYAVSDEDYAKASITGVDEDIDFSQYMKNRAKNVSLIVNARINIDPDKLASHVDRVLKDTCSKWGIKMDGIKTESFKPKKPEPKYRIK</sequence>
<name>A0A1M5F7U6_9THEO</name>
<dbReference type="Pfam" id="PF02492">
    <property type="entry name" value="cobW"/>
    <property type="match status" value="1"/>
</dbReference>
<dbReference type="Gene3D" id="3.40.50.300">
    <property type="entry name" value="P-loop containing nucleotide triphosphate hydrolases"/>
    <property type="match status" value="1"/>
</dbReference>
<dbReference type="EMBL" id="FQVH01000056">
    <property type="protein sequence ID" value="SHF87182.1"/>
    <property type="molecule type" value="Genomic_DNA"/>
</dbReference>
<keyword evidence="3" id="KW-1185">Reference proteome</keyword>
<dbReference type="InterPro" id="IPR003495">
    <property type="entry name" value="CobW/HypB/UreG_nucleotide-bd"/>
</dbReference>
<dbReference type="PANTHER" id="PTHR13748">
    <property type="entry name" value="COBW-RELATED"/>
    <property type="match status" value="1"/>
</dbReference>
<dbReference type="GO" id="GO:0005737">
    <property type="term" value="C:cytoplasm"/>
    <property type="evidence" value="ECO:0007669"/>
    <property type="project" value="TreeGrafter"/>
</dbReference>
<feature type="domain" description="CobW/HypB/UreG nucleotide-binding" evidence="1">
    <location>
        <begin position="7"/>
        <end position="178"/>
    </location>
</feature>
<evidence type="ECO:0000313" key="2">
    <source>
        <dbReference type="EMBL" id="SHF87182.1"/>
    </source>
</evidence>
<dbReference type="AlphaFoldDB" id="A0A1M5F7U6"/>
<accession>A0A1M5F7U6</accession>
<dbReference type="Proteomes" id="UP000184088">
    <property type="component" value="Unassembled WGS sequence"/>
</dbReference>
<proteinExistence type="predicted"/>
<dbReference type="RefSeq" id="WP_073346476.1">
    <property type="nucleotide sequence ID" value="NZ_FQVH01000056.1"/>
</dbReference>
<dbReference type="InterPro" id="IPR051316">
    <property type="entry name" value="Zinc-reg_GTPase_activator"/>
</dbReference>